<evidence type="ECO:0000313" key="3">
    <source>
        <dbReference type="Proteomes" id="UP000054248"/>
    </source>
</evidence>
<feature type="signal peptide" evidence="1">
    <location>
        <begin position="1"/>
        <end position="19"/>
    </location>
</feature>
<evidence type="ECO:0000313" key="2">
    <source>
        <dbReference type="EMBL" id="KIO27341.1"/>
    </source>
</evidence>
<name>A0A0C3QJN7_9AGAM</name>
<gene>
    <name evidence="2" type="ORF">M407DRAFT_23382</name>
</gene>
<keyword evidence="3" id="KW-1185">Reference proteome</keyword>
<dbReference type="AlphaFoldDB" id="A0A0C3QJN7"/>
<feature type="chain" id="PRO_5002180752" evidence="1">
    <location>
        <begin position="20"/>
        <end position="65"/>
    </location>
</feature>
<evidence type="ECO:0000256" key="1">
    <source>
        <dbReference type="SAM" id="SignalP"/>
    </source>
</evidence>
<dbReference type="Proteomes" id="UP000054248">
    <property type="component" value="Unassembled WGS sequence"/>
</dbReference>
<organism evidence="2 3">
    <name type="scientific">Tulasnella calospora MUT 4182</name>
    <dbReference type="NCBI Taxonomy" id="1051891"/>
    <lineage>
        <taxon>Eukaryota</taxon>
        <taxon>Fungi</taxon>
        <taxon>Dikarya</taxon>
        <taxon>Basidiomycota</taxon>
        <taxon>Agaricomycotina</taxon>
        <taxon>Agaricomycetes</taxon>
        <taxon>Cantharellales</taxon>
        <taxon>Tulasnellaceae</taxon>
        <taxon>Tulasnella</taxon>
    </lineage>
</organism>
<accession>A0A0C3QJN7</accession>
<feature type="non-terminal residue" evidence="2">
    <location>
        <position position="65"/>
    </location>
</feature>
<sequence>MVSFSSLLFVCTATAAALAAPGKYNEKHEIVARQSIPTRQTDINNGDYYLWTDGTGRVIFTNGPG</sequence>
<keyword evidence="1" id="KW-0732">Signal</keyword>
<dbReference type="HOGENOM" id="CLU_2856146_0_0_1"/>
<reference evidence="2 3" key="1">
    <citation type="submission" date="2014-04" db="EMBL/GenBank/DDBJ databases">
        <authorList>
            <consortium name="DOE Joint Genome Institute"/>
            <person name="Kuo A."/>
            <person name="Girlanda M."/>
            <person name="Perotto S."/>
            <person name="Kohler A."/>
            <person name="Nagy L.G."/>
            <person name="Floudas D."/>
            <person name="Copeland A."/>
            <person name="Barry K.W."/>
            <person name="Cichocki N."/>
            <person name="Veneault-Fourrey C."/>
            <person name="LaButti K."/>
            <person name="Lindquist E.A."/>
            <person name="Lipzen A."/>
            <person name="Lundell T."/>
            <person name="Morin E."/>
            <person name="Murat C."/>
            <person name="Sun H."/>
            <person name="Tunlid A."/>
            <person name="Henrissat B."/>
            <person name="Grigoriev I.V."/>
            <person name="Hibbett D.S."/>
            <person name="Martin F."/>
            <person name="Nordberg H.P."/>
            <person name="Cantor M.N."/>
            <person name="Hua S.X."/>
        </authorList>
    </citation>
    <scope>NUCLEOTIDE SEQUENCE [LARGE SCALE GENOMIC DNA]</scope>
    <source>
        <strain evidence="2 3">MUT 4182</strain>
    </source>
</reference>
<protein>
    <submittedName>
        <fullName evidence="2">Uncharacterized protein</fullName>
    </submittedName>
</protein>
<proteinExistence type="predicted"/>
<dbReference type="EMBL" id="KN823010">
    <property type="protein sequence ID" value="KIO27341.1"/>
    <property type="molecule type" value="Genomic_DNA"/>
</dbReference>
<reference evidence="3" key="2">
    <citation type="submission" date="2015-01" db="EMBL/GenBank/DDBJ databases">
        <title>Evolutionary Origins and Diversification of the Mycorrhizal Mutualists.</title>
        <authorList>
            <consortium name="DOE Joint Genome Institute"/>
            <consortium name="Mycorrhizal Genomics Consortium"/>
            <person name="Kohler A."/>
            <person name="Kuo A."/>
            <person name="Nagy L.G."/>
            <person name="Floudas D."/>
            <person name="Copeland A."/>
            <person name="Barry K.W."/>
            <person name="Cichocki N."/>
            <person name="Veneault-Fourrey C."/>
            <person name="LaButti K."/>
            <person name="Lindquist E.A."/>
            <person name="Lipzen A."/>
            <person name="Lundell T."/>
            <person name="Morin E."/>
            <person name="Murat C."/>
            <person name="Riley R."/>
            <person name="Ohm R."/>
            <person name="Sun H."/>
            <person name="Tunlid A."/>
            <person name="Henrissat B."/>
            <person name="Grigoriev I.V."/>
            <person name="Hibbett D.S."/>
            <person name="Martin F."/>
        </authorList>
    </citation>
    <scope>NUCLEOTIDE SEQUENCE [LARGE SCALE GENOMIC DNA]</scope>
    <source>
        <strain evidence="3">MUT 4182</strain>
    </source>
</reference>